<accession>A0A5C6CUG0</accession>
<protein>
    <submittedName>
        <fullName evidence="2">Uncharacterized protein</fullName>
    </submittedName>
</protein>
<dbReference type="AlphaFoldDB" id="A0A5C6CUG0"/>
<sequence length="48" mass="5423">MGSYLPSRAKLVDKLKLQNKVILQSDPAHPWARQVPNQKRNDGPSPRS</sequence>
<dbReference type="EMBL" id="SJPS01000002">
    <property type="protein sequence ID" value="TWU28210.1"/>
    <property type="molecule type" value="Genomic_DNA"/>
</dbReference>
<dbReference type="Proteomes" id="UP000318437">
    <property type="component" value="Unassembled WGS sequence"/>
</dbReference>
<gene>
    <name evidence="2" type="ORF">Pla144_14970</name>
</gene>
<evidence type="ECO:0000313" key="3">
    <source>
        <dbReference type="Proteomes" id="UP000318437"/>
    </source>
</evidence>
<organism evidence="2 3">
    <name type="scientific">Bythopirellula polymerisocia</name>
    <dbReference type="NCBI Taxonomy" id="2528003"/>
    <lineage>
        <taxon>Bacteria</taxon>
        <taxon>Pseudomonadati</taxon>
        <taxon>Planctomycetota</taxon>
        <taxon>Planctomycetia</taxon>
        <taxon>Pirellulales</taxon>
        <taxon>Lacipirellulaceae</taxon>
        <taxon>Bythopirellula</taxon>
    </lineage>
</organism>
<feature type="region of interest" description="Disordered" evidence="1">
    <location>
        <begin position="24"/>
        <end position="48"/>
    </location>
</feature>
<evidence type="ECO:0000256" key="1">
    <source>
        <dbReference type="SAM" id="MobiDB-lite"/>
    </source>
</evidence>
<evidence type="ECO:0000313" key="2">
    <source>
        <dbReference type="EMBL" id="TWU28210.1"/>
    </source>
</evidence>
<name>A0A5C6CUG0_9BACT</name>
<proteinExistence type="predicted"/>
<keyword evidence="3" id="KW-1185">Reference proteome</keyword>
<comment type="caution">
    <text evidence="2">The sequence shown here is derived from an EMBL/GenBank/DDBJ whole genome shotgun (WGS) entry which is preliminary data.</text>
</comment>
<reference evidence="2 3" key="1">
    <citation type="submission" date="2019-02" db="EMBL/GenBank/DDBJ databases">
        <title>Deep-cultivation of Planctomycetes and their phenomic and genomic characterization uncovers novel biology.</title>
        <authorList>
            <person name="Wiegand S."/>
            <person name="Jogler M."/>
            <person name="Boedeker C."/>
            <person name="Pinto D."/>
            <person name="Vollmers J."/>
            <person name="Rivas-Marin E."/>
            <person name="Kohn T."/>
            <person name="Peeters S.H."/>
            <person name="Heuer A."/>
            <person name="Rast P."/>
            <person name="Oberbeckmann S."/>
            <person name="Bunk B."/>
            <person name="Jeske O."/>
            <person name="Meyerdierks A."/>
            <person name="Storesund J.E."/>
            <person name="Kallscheuer N."/>
            <person name="Luecker S."/>
            <person name="Lage O.M."/>
            <person name="Pohl T."/>
            <person name="Merkel B.J."/>
            <person name="Hornburger P."/>
            <person name="Mueller R.-W."/>
            <person name="Bruemmer F."/>
            <person name="Labrenz M."/>
            <person name="Spormann A.M."/>
            <person name="Op Den Camp H."/>
            <person name="Overmann J."/>
            <person name="Amann R."/>
            <person name="Jetten M.S.M."/>
            <person name="Mascher T."/>
            <person name="Medema M.H."/>
            <person name="Devos D.P."/>
            <person name="Kaster A.-K."/>
            <person name="Ovreas L."/>
            <person name="Rohde M."/>
            <person name="Galperin M.Y."/>
            <person name="Jogler C."/>
        </authorList>
    </citation>
    <scope>NUCLEOTIDE SEQUENCE [LARGE SCALE GENOMIC DNA]</scope>
    <source>
        <strain evidence="2 3">Pla144</strain>
    </source>
</reference>